<keyword evidence="2" id="KW-1185">Reference proteome</keyword>
<protein>
    <submittedName>
        <fullName evidence="1">Uncharacterized protein</fullName>
    </submittedName>
</protein>
<dbReference type="Proteomes" id="UP000245845">
    <property type="component" value="Unassembled WGS sequence"/>
</dbReference>
<evidence type="ECO:0000313" key="2">
    <source>
        <dbReference type="Proteomes" id="UP000245845"/>
    </source>
</evidence>
<sequence length="58" mass="6553">MSNTCAATMNTRTSVNYEKKATLRERIKKYLSENSEMICSGLVSLNGGIYIPSRYSDR</sequence>
<comment type="caution">
    <text evidence="1">The sequence shown here is derived from an EMBL/GenBank/DDBJ whole genome shotgun (WGS) entry which is preliminary data.</text>
</comment>
<gene>
    <name evidence="1" type="ORF">A8806_105115</name>
</gene>
<name>A0A2Y9C529_9FIRM</name>
<proteinExistence type="predicted"/>
<dbReference type="AlphaFoldDB" id="A0A2Y9C529"/>
<dbReference type="RefSeq" id="WP_181368647.1">
    <property type="nucleotide sequence ID" value="NZ_BAAACK010000018.1"/>
</dbReference>
<organism evidence="1 2">
    <name type="scientific">Faecalicatena orotica</name>
    <dbReference type="NCBI Taxonomy" id="1544"/>
    <lineage>
        <taxon>Bacteria</taxon>
        <taxon>Bacillati</taxon>
        <taxon>Bacillota</taxon>
        <taxon>Clostridia</taxon>
        <taxon>Lachnospirales</taxon>
        <taxon>Lachnospiraceae</taxon>
        <taxon>Faecalicatena</taxon>
    </lineage>
</organism>
<dbReference type="EMBL" id="QGDL01000005">
    <property type="protein sequence ID" value="PWJ29813.1"/>
    <property type="molecule type" value="Genomic_DNA"/>
</dbReference>
<reference evidence="1 2" key="1">
    <citation type="submission" date="2018-05" db="EMBL/GenBank/DDBJ databases">
        <title>The Hungate 1000. A catalogue of reference genomes from the rumen microbiome.</title>
        <authorList>
            <person name="Kelly W."/>
        </authorList>
    </citation>
    <scope>NUCLEOTIDE SEQUENCE [LARGE SCALE GENOMIC DNA]</scope>
    <source>
        <strain evidence="1 2">NLAE-zl-C242</strain>
    </source>
</reference>
<accession>A0A2Y9C529</accession>
<evidence type="ECO:0000313" key="1">
    <source>
        <dbReference type="EMBL" id="PWJ29813.1"/>
    </source>
</evidence>